<proteinExistence type="predicted"/>
<name>T0JV68_COLGC</name>
<dbReference type="Proteomes" id="UP000015530">
    <property type="component" value="Unassembled WGS sequence"/>
</dbReference>
<dbReference type="OrthoDB" id="1915377at2759"/>
<dbReference type="EMBL" id="AMYD01003199">
    <property type="protein sequence ID" value="EQB46917.1"/>
    <property type="molecule type" value="Genomic_DNA"/>
</dbReference>
<evidence type="ECO:0000313" key="2">
    <source>
        <dbReference type="Proteomes" id="UP000015530"/>
    </source>
</evidence>
<organism evidence="1 2">
    <name type="scientific">Colletotrichum gloeosporioides (strain Cg-14)</name>
    <name type="common">Anthracnose fungus</name>
    <name type="synonym">Glomerella cingulata</name>
    <dbReference type="NCBI Taxonomy" id="1237896"/>
    <lineage>
        <taxon>Eukaryota</taxon>
        <taxon>Fungi</taxon>
        <taxon>Dikarya</taxon>
        <taxon>Ascomycota</taxon>
        <taxon>Pezizomycotina</taxon>
        <taxon>Sordariomycetes</taxon>
        <taxon>Hypocreomycetidae</taxon>
        <taxon>Glomerellales</taxon>
        <taxon>Glomerellaceae</taxon>
        <taxon>Colletotrichum</taxon>
        <taxon>Colletotrichum gloeosporioides species complex</taxon>
    </lineage>
</organism>
<comment type="caution">
    <text evidence="1">The sequence shown here is derived from an EMBL/GenBank/DDBJ whole genome shotgun (WGS) entry which is preliminary data.</text>
</comment>
<evidence type="ECO:0000313" key="1">
    <source>
        <dbReference type="EMBL" id="EQB46917.1"/>
    </source>
</evidence>
<dbReference type="HOGENOM" id="CLU_3399356_0_0_1"/>
<reference evidence="2" key="1">
    <citation type="journal article" date="2013" name="Mol. Plant Microbe Interact.">
        <title>Global aspects of pacC regulation of pathogenicity genes in Colletotrichum gloeosporioides as revealed by transcriptome analysis.</title>
        <authorList>
            <person name="Alkan N."/>
            <person name="Meng X."/>
            <person name="Friedlander G."/>
            <person name="Reuveni E."/>
            <person name="Sukno S."/>
            <person name="Sherman A."/>
            <person name="Thon M."/>
            <person name="Fluhr R."/>
            <person name="Prusky D."/>
        </authorList>
    </citation>
    <scope>NUCLEOTIDE SEQUENCE [LARGE SCALE GENOMIC DNA]</scope>
    <source>
        <strain evidence="2">Cg-14</strain>
    </source>
</reference>
<gene>
    <name evidence="1" type="ORF">CGLO_13999</name>
</gene>
<sequence length="31" mass="3512">MIGIKDIEARAKELDALGVDYICENSDCRRN</sequence>
<dbReference type="AlphaFoldDB" id="T0JV68"/>
<accession>T0JV68</accession>
<protein>
    <submittedName>
        <fullName evidence="1">Uncharacterized protein</fullName>
    </submittedName>
</protein>